<name>A0A2P2Q7B8_RHIMU</name>
<dbReference type="EMBL" id="GGEC01082399">
    <property type="protein sequence ID" value="MBX62883.1"/>
    <property type="molecule type" value="Transcribed_RNA"/>
</dbReference>
<evidence type="ECO:0000313" key="1">
    <source>
        <dbReference type="EMBL" id="MBX62883.1"/>
    </source>
</evidence>
<organism evidence="1">
    <name type="scientific">Rhizophora mucronata</name>
    <name type="common">Asiatic mangrove</name>
    <dbReference type="NCBI Taxonomy" id="61149"/>
    <lineage>
        <taxon>Eukaryota</taxon>
        <taxon>Viridiplantae</taxon>
        <taxon>Streptophyta</taxon>
        <taxon>Embryophyta</taxon>
        <taxon>Tracheophyta</taxon>
        <taxon>Spermatophyta</taxon>
        <taxon>Magnoliopsida</taxon>
        <taxon>eudicotyledons</taxon>
        <taxon>Gunneridae</taxon>
        <taxon>Pentapetalae</taxon>
        <taxon>rosids</taxon>
        <taxon>fabids</taxon>
        <taxon>Malpighiales</taxon>
        <taxon>Rhizophoraceae</taxon>
        <taxon>Rhizophora</taxon>
    </lineage>
</organism>
<proteinExistence type="predicted"/>
<accession>A0A2P2Q7B8</accession>
<dbReference type="AlphaFoldDB" id="A0A2P2Q7B8"/>
<reference evidence="1" key="1">
    <citation type="submission" date="2018-02" db="EMBL/GenBank/DDBJ databases">
        <title>Rhizophora mucronata_Transcriptome.</title>
        <authorList>
            <person name="Meera S.P."/>
            <person name="Sreeshan A."/>
            <person name="Augustine A."/>
        </authorList>
    </citation>
    <scope>NUCLEOTIDE SEQUENCE</scope>
    <source>
        <tissue evidence="1">Leaf</tissue>
    </source>
</reference>
<sequence length="42" mass="4696">MLGKDNILFTVLQYPTRSNQIHKARTCIISTGSLHSSMTSML</sequence>
<protein>
    <submittedName>
        <fullName evidence="1">Uncharacterized protein</fullName>
    </submittedName>
</protein>